<organism evidence="1">
    <name type="scientific">Halobacterium sp. NMX12-1</name>
    <dbReference type="NCBI Taxonomy" id="3166650"/>
    <lineage>
        <taxon>Archaea</taxon>
        <taxon>Methanobacteriati</taxon>
        <taxon>Methanobacteriota</taxon>
        <taxon>Stenosarchaea group</taxon>
        <taxon>Halobacteria</taxon>
        <taxon>Halobacteriales</taxon>
        <taxon>Halobacteriaceae</taxon>
        <taxon>Halobacterium</taxon>
    </lineage>
</organism>
<dbReference type="KEGG" id="hanx:ABSL23_17410"/>
<dbReference type="EMBL" id="CP159207">
    <property type="protein sequence ID" value="XCF18380.1"/>
    <property type="molecule type" value="Genomic_DNA"/>
</dbReference>
<dbReference type="AlphaFoldDB" id="A0AAU8CI17"/>
<proteinExistence type="predicted"/>
<reference evidence="1" key="1">
    <citation type="submission" date="2024-06" db="EMBL/GenBank/DDBJ databases">
        <title>Genome Sequence of an extremely halophilic archaeon isolated from Permian era halite, Salado Formation, Carlsbad, New Mexico: Halobacterium sp. strain NMX12-1.</title>
        <authorList>
            <person name="Sotoa L."/>
            <person name="DasSarma P."/>
            <person name="Anton B.P."/>
            <person name="Vincze T."/>
            <person name="Verma I."/>
            <person name="Eralp B."/>
            <person name="Powers D.W."/>
            <person name="Dozier B.L."/>
            <person name="Roberts R.J."/>
            <person name="DasSarma S."/>
        </authorList>
    </citation>
    <scope>NUCLEOTIDE SEQUENCE</scope>
    <source>
        <strain evidence="1">NMX12-1</strain>
        <plasmid evidence="1">pNMX12-1_21</plasmid>
    </source>
</reference>
<dbReference type="GeneID" id="91110966"/>
<geneLocation type="plasmid" evidence="1">
    <name>pNMX12-1_21</name>
</geneLocation>
<accession>A0AAU8CI17</accession>
<name>A0AAU8CI17_9EURY</name>
<dbReference type="RefSeq" id="WP_353635650.1">
    <property type="nucleotide sequence ID" value="NZ_CP159207.1"/>
</dbReference>
<protein>
    <submittedName>
        <fullName evidence="1">Uncharacterized protein</fullName>
    </submittedName>
</protein>
<gene>
    <name evidence="1" type="ORF">ABSL23_17410</name>
</gene>
<sequence length="163" mass="18418">MTEPSSDDAIERAREQLEAGADHLRRISGSEFEAEFSGLLDRLDVFDEDVDGLRLEFALDADYGIEMYRLVHLRVIEGGGYCDMQVRIHDEEDAEEPDWGRETLSIQTLVDTAPSPDEARPAFYTALRQAARVDRPDLLLETSGVLVHLEVRDGEFSIQFTTD</sequence>
<evidence type="ECO:0000313" key="1">
    <source>
        <dbReference type="EMBL" id="XCF18380.1"/>
    </source>
</evidence>
<keyword evidence="1" id="KW-0614">Plasmid</keyword>